<sequence>MDDEEETYRLWKIRKTIMQRSPRWASRPSRCTASACRRRTSRGPSSWCSRA</sequence>
<dbReference type="EMBL" id="NDHI03003726">
    <property type="protein sequence ID" value="PNJ05306.1"/>
    <property type="molecule type" value="Genomic_DNA"/>
</dbReference>
<dbReference type="AlphaFoldDB" id="A0A2J8R9W3"/>
<accession>A0A2J8R9W3</accession>
<comment type="caution">
    <text evidence="1">The sequence shown here is derived from an EMBL/GenBank/DDBJ whole genome shotgun (WGS) entry which is preliminary data.</text>
</comment>
<name>A0A2J8R9W3_PONAB</name>
<organism evidence="1">
    <name type="scientific">Pongo abelii</name>
    <name type="common">Sumatran orangutan</name>
    <name type="synonym">Pongo pygmaeus abelii</name>
    <dbReference type="NCBI Taxonomy" id="9601"/>
    <lineage>
        <taxon>Eukaryota</taxon>
        <taxon>Metazoa</taxon>
        <taxon>Chordata</taxon>
        <taxon>Craniata</taxon>
        <taxon>Vertebrata</taxon>
        <taxon>Euteleostomi</taxon>
        <taxon>Mammalia</taxon>
        <taxon>Eutheria</taxon>
        <taxon>Euarchontoglires</taxon>
        <taxon>Primates</taxon>
        <taxon>Haplorrhini</taxon>
        <taxon>Catarrhini</taxon>
        <taxon>Hominidae</taxon>
        <taxon>Pongo</taxon>
    </lineage>
</organism>
<evidence type="ECO:0000313" key="1">
    <source>
        <dbReference type="EMBL" id="PNJ05306.1"/>
    </source>
</evidence>
<reference evidence="1" key="1">
    <citation type="submission" date="2017-12" db="EMBL/GenBank/DDBJ databases">
        <title>High-resolution comparative analysis of great ape genomes.</title>
        <authorList>
            <person name="Pollen A."/>
            <person name="Hastie A."/>
            <person name="Hormozdiari F."/>
            <person name="Dougherty M."/>
            <person name="Liu R."/>
            <person name="Chaisson M."/>
            <person name="Hoppe E."/>
            <person name="Hill C."/>
            <person name="Pang A."/>
            <person name="Hillier L."/>
            <person name="Baker C."/>
            <person name="Armstrong J."/>
            <person name="Shendure J."/>
            <person name="Paten B."/>
            <person name="Wilson R."/>
            <person name="Chao H."/>
            <person name="Schneider V."/>
            <person name="Ventura M."/>
            <person name="Kronenberg Z."/>
            <person name="Murali S."/>
            <person name="Gordon D."/>
            <person name="Cantsilieris S."/>
            <person name="Munson K."/>
            <person name="Nelson B."/>
            <person name="Raja A."/>
            <person name="Underwood J."/>
            <person name="Diekhans M."/>
            <person name="Fiddes I."/>
            <person name="Haussler D."/>
            <person name="Eichler E."/>
        </authorList>
    </citation>
    <scope>NUCLEOTIDE SEQUENCE [LARGE SCALE GENOMIC DNA]</scope>
    <source>
        <strain evidence="1">Susie</strain>
    </source>
</reference>
<proteinExistence type="predicted"/>
<gene>
    <name evidence="1" type="ORF">CR201_G0052524</name>
</gene>
<protein>
    <submittedName>
        <fullName evidence="1">POLR2E isoform 3</fullName>
    </submittedName>
</protein>